<dbReference type="AlphaFoldDB" id="L8WCH7"/>
<protein>
    <submittedName>
        <fullName evidence="2">Uncharacterized protein</fullName>
    </submittedName>
</protein>
<dbReference type="EMBL" id="AFRT01005054">
    <property type="protein sequence ID" value="ELU35866.1"/>
    <property type="molecule type" value="Genomic_DNA"/>
</dbReference>
<sequence length="41" mass="4551">MHTVRIPHGSNSAGGNYYFETRGRTKSRGPHGEQSVESPQH</sequence>
<comment type="caution">
    <text evidence="2">The sequence shown here is derived from an EMBL/GenBank/DDBJ whole genome shotgun (WGS) entry which is preliminary data.</text>
</comment>
<evidence type="ECO:0000313" key="2">
    <source>
        <dbReference type="EMBL" id="ELU35866.1"/>
    </source>
</evidence>
<evidence type="ECO:0000313" key="3">
    <source>
        <dbReference type="Proteomes" id="UP000011668"/>
    </source>
</evidence>
<organism evidence="2 3">
    <name type="scientific">Thanatephorus cucumeris (strain AG1-IA)</name>
    <name type="common">Rice sheath blight fungus</name>
    <name type="synonym">Rhizoctonia solani</name>
    <dbReference type="NCBI Taxonomy" id="983506"/>
    <lineage>
        <taxon>Eukaryota</taxon>
        <taxon>Fungi</taxon>
        <taxon>Dikarya</taxon>
        <taxon>Basidiomycota</taxon>
        <taxon>Agaricomycotina</taxon>
        <taxon>Agaricomycetes</taxon>
        <taxon>Cantharellales</taxon>
        <taxon>Ceratobasidiaceae</taxon>
        <taxon>Rhizoctonia</taxon>
        <taxon>Rhizoctonia solani AG-1</taxon>
    </lineage>
</organism>
<dbReference type="Proteomes" id="UP000011668">
    <property type="component" value="Unassembled WGS sequence"/>
</dbReference>
<feature type="region of interest" description="Disordered" evidence="1">
    <location>
        <begin position="1"/>
        <end position="41"/>
    </location>
</feature>
<keyword evidence="3" id="KW-1185">Reference proteome</keyword>
<dbReference type="HOGENOM" id="CLU_3279793_0_0_1"/>
<proteinExistence type="predicted"/>
<evidence type="ECO:0000256" key="1">
    <source>
        <dbReference type="SAM" id="MobiDB-lite"/>
    </source>
</evidence>
<gene>
    <name evidence="2" type="ORF">AG1IA_10104</name>
</gene>
<name>L8WCH7_THACA</name>
<accession>L8WCH7</accession>
<reference evidence="2 3" key="1">
    <citation type="journal article" date="2013" name="Nat. Commun.">
        <title>The evolution and pathogenic mechanisms of the rice sheath blight pathogen.</title>
        <authorList>
            <person name="Zheng A."/>
            <person name="Lin R."/>
            <person name="Xu L."/>
            <person name="Qin P."/>
            <person name="Tang C."/>
            <person name="Ai P."/>
            <person name="Zhang D."/>
            <person name="Liu Y."/>
            <person name="Sun Z."/>
            <person name="Feng H."/>
            <person name="Wang Y."/>
            <person name="Chen Y."/>
            <person name="Liang X."/>
            <person name="Fu R."/>
            <person name="Li Q."/>
            <person name="Zhang J."/>
            <person name="Yu X."/>
            <person name="Xie Z."/>
            <person name="Ding L."/>
            <person name="Guan P."/>
            <person name="Tang J."/>
            <person name="Liang Y."/>
            <person name="Wang S."/>
            <person name="Deng Q."/>
            <person name="Li S."/>
            <person name="Zhu J."/>
            <person name="Wang L."/>
            <person name="Liu H."/>
            <person name="Li P."/>
        </authorList>
    </citation>
    <scope>NUCLEOTIDE SEQUENCE [LARGE SCALE GENOMIC DNA]</scope>
    <source>
        <strain evidence="3">AG-1 IA</strain>
    </source>
</reference>